<name>A0A8H4QPM4_9AGAR</name>
<accession>A0A8H4QPM4</accession>
<dbReference type="Proteomes" id="UP000521872">
    <property type="component" value="Unassembled WGS sequence"/>
</dbReference>
<feature type="compositionally biased region" description="Polar residues" evidence="1">
    <location>
        <begin position="234"/>
        <end position="249"/>
    </location>
</feature>
<proteinExistence type="predicted"/>
<feature type="compositionally biased region" description="Low complexity" evidence="1">
    <location>
        <begin position="89"/>
        <end position="104"/>
    </location>
</feature>
<evidence type="ECO:0000256" key="1">
    <source>
        <dbReference type="SAM" id="MobiDB-lite"/>
    </source>
</evidence>
<evidence type="ECO:0000313" key="3">
    <source>
        <dbReference type="Proteomes" id="UP000521872"/>
    </source>
</evidence>
<feature type="compositionally biased region" description="Polar residues" evidence="1">
    <location>
        <begin position="105"/>
        <end position="120"/>
    </location>
</feature>
<sequence>MSSSTRRAPVGLPSNPRNSPRLAGPVTTNPHAEPHRTSLAMSQQRPIDTRLRRDPRPVVRANDGSERVQHSIQGRDQHIGSRNPRLSGESTTTTSSSSSETSSTWSRGNHSRASSRTTVRSDQDQDEQYTEVNQGSRSKDVRVPIASSNENTDAGYVWNRVTEVANVLTQEVTRVWAAGLGGADADYEEDDSHLTRVMRAYHLSKARTPNELPDWLFSERERGLGQARFDSHSHNNGRQMSTSQQAQQKPRNRPGMDNNIGTGAFAENKYTLSIGTTRVAASGTDRLKQLRSLRKDTSTLNFR</sequence>
<feature type="compositionally biased region" description="Basic and acidic residues" evidence="1">
    <location>
        <begin position="47"/>
        <end position="79"/>
    </location>
</feature>
<comment type="caution">
    <text evidence="2">The sequence shown here is derived from an EMBL/GenBank/DDBJ whole genome shotgun (WGS) entry which is preliminary data.</text>
</comment>
<dbReference type="AlphaFoldDB" id="A0A8H4QPM4"/>
<feature type="region of interest" description="Disordered" evidence="1">
    <location>
        <begin position="228"/>
        <end position="262"/>
    </location>
</feature>
<keyword evidence="3" id="KW-1185">Reference proteome</keyword>
<gene>
    <name evidence="2" type="ORF">D9613_003026</name>
</gene>
<protein>
    <submittedName>
        <fullName evidence="2">Uncharacterized protein</fullName>
    </submittedName>
</protein>
<feature type="region of interest" description="Disordered" evidence="1">
    <location>
        <begin position="1"/>
        <end position="147"/>
    </location>
</feature>
<dbReference type="EMBL" id="JAACJL010000044">
    <property type="protein sequence ID" value="KAF4614694.1"/>
    <property type="molecule type" value="Genomic_DNA"/>
</dbReference>
<evidence type="ECO:0000313" key="2">
    <source>
        <dbReference type="EMBL" id="KAF4614694.1"/>
    </source>
</evidence>
<reference evidence="2 3" key="1">
    <citation type="submission" date="2019-12" db="EMBL/GenBank/DDBJ databases">
        <authorList>
            <person name="Floudas D."/>
            <person name="Bentzer J."/>
            <person name="Ahren D."/>
            <person name="Johansson T."/>
            <person name="Persson P."/>
            <person name="Tunlid A."/>
        </authorList>
    </citation>
    <scope>NUCLEOTIDE SEQUENCE [LARGE SCALE GENOMIC DNA]</scope>
    <source>
        <strain evidence="2 3">CBS 102.39</strain>
    </source>
</reference>
<organism evidence="2 3">
    <name type="scientific">Agrocybe pediades</name>
    <dbReference type="NCBI Taxonomy" id="84607"/>
    <lineage>
        <taxon>Eukaryota</taxon>
        <taxon>Fungi</taxon>
        <taxon>Dikarya</taxon>
        <taxon>Basidiomycota</taxon>
        <taxon>Agaricomycotina</taxon>
        <taxon>Agaricomycetes</taxon>
        <taxon>Agaricomycetidae</taxon>
        <taxon>Agaricales</taxon>
        <taxon>Agaricineae</taxon>
        <taxon>Strophariaceae</taxon>
        <taxon>Agrocybe</taxon>
    </lineage>
</organism>